<dbReference type="Pfam" id="PF08241">
    <property type="entry name" value="Methyltransf_11"/>
    <property type="match status" value="1"/>
</dbReference>
<name>A0AAU6TCK9_9GAMM</name>
<dbReference type="InterPro" id="IPR013216">
    <property type="entry name" value="Methyltransf_11"/>
</dbReference>
<dbReference type="PANTHER" id="PTHR43591">
    <property type="entry name" value="METHYLTRANSFERASE"/>
    <property type="match status" value="1"/>
</dbReference>
<dbReference type="SUPFAM" id="SSF53335">
    <property type="entry name" value="S-adenosyl-L-methionine-dependent methyltransferases"/>
    <property type="match status" value="1"/>
</dbReference>
<organism evidence="2">
    <name type="scientific">Aeromonas sp. 19NY04SH05-1</name>
    <dbReference type="NCBI Taxonomy" id="2920537"/>
    <lineage>
        <taxon>Bacteria</taxon>
        <taxon>Pseudomonadati</taxon>
        <taxon>Pseudomonadota</taxon>
        <taxon>Gammaproteobacteria</taxon>
        <taxon>Aeromonadales</taxon>
        <taxon>Aeromonadaceae</taxon>
        <taxon>Aeromonas</taxon>
    </lineage>
</organism>
<dbReference type="AlphaFoldDB" id="A0AAU6TCK9"/>
<dbReference type="EMBL" id="CP095328">
    <property type="protein sequence ID" value="XAG42909.1"/>
    <property type="molecule type" value="Genomic_DNA"/>
</dbReference>
<reference evidence="2" key="1">
    <citation type="submission" date="2022-03" db="EMBL/GenBank/DDBJ databases">
        <title>Sea Food Isolates.</title>
        <authorList>
            <person name="Li C."/>
        </authorList>
    </citation>
    <scope>NUCLEOTIDE SEQUENCE</scope>
    <source>
        <strain evidence="2">19NY04SH05-1</strain>
    </source>
</reference>
<protein>
    <submittedName>
        <fullName evidence="2">Methyltransferase domain-containing protein</fullName>
    </submittedName>
</protein>
<dbReference type="CDD" id="cd02440">
    <property type="entry name" value="AdoMet_MTases"/>
    <property type="match status" value="1"/>
</dbReference>
<dbReference type="InterPro" id="IPR029063">
    <property type="entry name" value="SAM-dependent_MTases_sf"/>
</dbReference>
<sequence length="230" mass="26914">MEYGLYGPVVGLENFHCPLCDYRGKFLIVRGRPYAQCPHCYSLERHRFQFSVLKKVLDEQAMKNMKALHFAPEPSMKKYFSTRFGCYKTADLMRNDVDYKVDIQALPFSDESFDFVFASHVLEHIPDDRKALSEIGRILKPNGMAILPVPIVTESTIEYPEPDPLQDHHVRAPGMDYYERYVDYFSTCQFYSSEEVDAECQPFVFIGGNYRHPLRVDEYKMKDILPICYR</sequence>
<dbReference type="RefSeq" id="WP_338612131.1">
    <property type="nucleotide sequence ID" value="NZ_CP095328.1"/>
</dbReference>
<evidence type="ECO:0000313" key="2">
    <source>
        <dbReference type="EMBL" id="XAG42909.1"/>
    </source>
</evidence>
<dbReference type="Gene3D" id="3.40.50.150">
    <property type="entry name" value="Vaccinia Virus protein VP39"/>
    <property type="match status" value="1"/>
</dbReference>
<dbReference type="GO" id="GO:0008757">
    <property type="term" value="F:S-adenosylmethionine-dependent methyltransferase activity"/>
    <property type="evidence" value="ECO:0007669"/>
    <property type="project" value="InterPro"/>
</dbReference>
<feature type="domain" description="Methyltransferase type 11" evidence="1">
    <location>
        <begin position="97"/>
        <end position="146"/>
    </location>
</feature>
<gene>
    <name evidence="2" type="ORF">MRK42_07990</name>
</gene>
<accession>A0AAU6TCK9</accession>
<evidence type="ECO:0000259" key="1">
    <source>
        <dbReference type="Pfam" id="PF08241"/>
    </source>
</evidence>
<keyword evidence="2" id="KW-0489">Methyltransferase</keyword>
<dbReference type="GO" id="GO:0032259">
    <property type="term" value="P:methylation"/>
    <property type="evidence" value="ECO:0007669"/>
    <property type="project" value="UniProtKB-KW"/>
</dbReference>
<proteinExistence type="predicted"/>
<keyword evidence="2" id="KW-0808">Transferase</keyword>